<sequence>MARPARGVRDPAARQRRPLAQGPAGRQRRPPRLVAPPRLPPRVLLQRLDAVDGPVRAHPDLSSLDREAEVARHVALGARRGADGRGWTVMTDPGGLVYCVTDRRPGVEPTAGTGAPSS</sequence>
<dbReference type="Pfam" id="PF18029">
    <property type="entry name" value="Glyoxalase_6"/>
    <property type="match status" value="1"/>
</dbReference>
<comment type="caution">
    <text evidence="3">The sequence shown here is derived from an EMBL/GenBank/DDBJ whole genome shotgun (WGS) entry which is preliminary data.</text>
</comment>
<dbReference type="Proteomes" id="UP001595685">
    <property type="component" value="Unassembled WGS sequence"/>
</dbReference>
<feature type="domain" description="Glyoxalase-like" evidence="2">
    <location>
        <begin position="28"/>
        <end position="101"/>
    </location>
</feature>
<dbReference type="Gene3D" id="3.10.180.10">
    <property type="entry name" value="2,3-Dihydroxybiphenyl 1,2-Dioxygenase, domain 1"/>
    <property type="match status" value="1"/>
</dbReference>
<dbReference type="RefSeq" id="WP_376983834.1">
    <property type="nucleotide sequence ID" value="NZ_JBBEOI010000361.1"/>
</dbReference>
<evidence type="ECO:0000313" key="4">
    <source>
        <dbReference type="Proteomes" id="UP001595685"/>
    </source>
</evidence>
<name>A0ABV7WDG7_9MICO</name>
<feature type="region of interest" description="Disordered" evidence="1">
    <location>
        <begin position="1"/>
        <end position="39"/>
    </location>
</feature>
<dbReference type="InterPro" id="IPR029068">
    <property type="entry name" value="Glyas_Bleomycin-R_OHBP_Dase"/>
</dbReference>
<evidence type="ECO:0000259" key="2">
    <source>
        <dbReference type="Pfam" id="PF18029"/>
    </source>
</evidence>
<evidence type="ECO:0000313" key="3">
    <source>
        <dbReference type="EMBL" id="MFC3687879.1"/>
    </source>
</evidence>
<proteinExistence type="predicted"/>
<dbReference type="InterPro" id="IPR041581">
    <property type="entry name" value="Glyoxalase_6"/>
</dbReference>
<organism evidence="3 4">
    <name type="scientific">Aquipuribacter hungaricus</name>
    <dbReference type="NCBI Taxonomy" id="545624"/>
    <lineage>
        <taxon>Bacteria</taxon>
        <taxon>Bacillati</taxon>
        <taxon>Actinomycetota</taxon>
        <taxon>Actinomycetes</taxon>
        <taxon>Micrococcales</taxon>
        <taxon>Intrasporangiaceae</taxon>
        <taxon>Aquipuribacter</taxon>
    </lineage>
</organism>
<dbReference type="EMBL" id="JBHRWW010000003">
    <property type="protein sequence ID" value="MFC3687879.1"/>
    <property type="molecule type" value="Genomic_DNA"/>
</dbReference>
<reference evidence="4" key="1">
    <citation type="journal article" date="2019" name="Int. J. Syst. Evol. Microbiol.">
        <title>The Global Catalogue of Microorganisms (GCM) 10K type strain sequencing project: providing services to taxonomists for standard genome sequencing and annotation.</title>
        <authorList>
            <consortium name="The Broad Institute Genomics Platform"/>
            <consortium name="The Broad Institute Genome Sequencing Center for Infectious Disease"/>
            <person name="Wu L."/>
            <person name="Ma J."/>
        </authorList>
    </citation>
    <scope>NUCLEOTIDE SEQUENCE [LARGE SCALE GENOMIC DNA]</scope>
    <source>
        <strain evidence="4">NCAIM B.02333</strain>
    </source>
</reference>
<keyword evidence="4" id="KW-1185">Reference proteome</keyword>
<protein>
    <submittedName>
        <fullName evidence="3">VOC family protein</fullName>
    </submittedName>
</protein>
<accession>A0ABV7WDG7</accession>
<evidence type="ECO:0000256" key="1">
    <source>
        <dbReference type="SAM" id="MobiDB-lite"/>
    </source>
</evidence>
<gene>
    <name evidence="3" type="ORF">ACFOLH_05935</name>
</gene>